<proteinExistence type="predicted"/>
<gene>
    <name evidence="2" type="ORF">AC812_06160</name>
</gene>
<protein>
    <recommendedName>
        <fullName evidence="1">Methyltransferase type 11 domain-containing protein</fullName>
    </recommendedName>
</protein>
<feature type="domain" description="Methyltransferase type 11" evidence="1">
    <location>
        <begin position="46"/>
        <end position="132"/>
    </location>
</feature>
<comment type="caution">
    <text evidence="2">The sequence shown here is derived from an EMBL/GenBank/DDBJ whole genome shotgun (WGS) entry which is preliminary data.</text>
</comment>
<evidence type="ECO:0000313" key="3">
    <source>
        <dbReference type="Proteomes" id="UP000050514"/>
    </source>
</evidence>
<dbReference type="InterPro" id="IPR029063">
    <property type="entry name" value="SAM-dependent_MTases_sf"/>
</dbReference>
<keyword evidence="3" id="KW-1185">Reference proteome</keyword>
<organism evidence="2 3">
    <name type="scientific">Bellilinea caldifistulae</name>
    <dbReference type="NCBI Taxonomy" id="360411"/>
    <lineage>
        <taxon>Bacteria</taxon>
        <taxon>Bacillati</taxon>
        <taxon>Chloroflexota</taxon>
        <taxon>Anaerolineae</taxon>
        <taxon>Anaerolineales</taxon>
        <taxon>Anaerolineaceae</taxon>
        <taxon>Bellilinea</taxon>
    </lineage>
</organism>
<reference evidence="2 3" key="1">
    <citation type="submission" date="2015-07" db="EMBL/GenBank/DDBJ databases">
        <title>Draft genome of Bellilinea caldifistulae DSM 17877.</title>
        <authorList>
            <person name="Hemp J."/>
            <person name="Ward L.M."/>
            <person name="Pace L.A."/>
            <person name="Fischer W.W."/>
        </authorList>
    </citation>
    <scope>NUCLEOTIDE SEQUENCE [LARGE SCALE GENOMIC DNA]</scope>
    <source>
        <strain evidence="2 3">GOMI-1</strain>
    </source>
</reference>
<dbReference type="Proteomes" id="UP000050514">
    <property type="component" value="Unassembled WGS sequence"/>
</dbReference>
<dbReference type="SUPFAM" id="SSF53335">
    <property type="entry name" value="S-adenosyl-L-methionine-dependent methyltransferases"/>
    <property type="match status" value="1"/>
</dbReference>
<accession>A0A0P6XM45</accession>
<evidence type="ECO:0000313" key="2">
    <source>
        <dbReference type="EMBL" id="KPL76261.1"/>
    </source>
</evidence>
<dbReference type="RefSeq" id="WP_061919175.1">
    <property type="nucleotide sequence ID" value="NZ_DF967971.1"/>
</dbReference>
<dbReference type="PANTHER" id="PTHR42912">
    <property type="entry name" value="METHYLTRANSFERASE"/>
    <property type="match status" value="1"/>
</dbReference>
<name>A0A0P6XM45_9CHLR</name>
<dbReference type="GO" id="GO:0008757">
    <property type="term" value="F:S-adenosylmethionine-dependent methyltransferase activity"/>
    <property type="evidence" value="ECO:0007669"/>
    <property type="project" value="InterPro"/>
</dbReference>
<dbReference type="InterPro" id="IPR013216">
    <property type="entry name" value="Methyltransf_11"/>
</dbReference>
<dbReference type="AlphaFoldDB" id="A0A0P6XM45"/>
<dbReference type="InterPro" id="IPR050508">
    <property type="entry name" value="Methyltransf_Superfamily"/>
</dbReference>
<dbReference type="STRING" id="360411.AC812_06160"/>
<dbReference type="Pfam" id="PF08241">
    <property type="entry name" value="Methyltransf_11"/>
    <property type="match status" value="1"/>
</dbReference>
<evidence type="ECO:0000259" key="1">
    <source>
        <dbReference type="Pfam" id="PF08241"/>
    </source>
</evidence>
<dbReference type="Gene3D" id="3.40.50.150">
    <property type="entry name" value="Vaccinia Virus protein VP39"/>
    <property type="match status" value="1"/>
</dbReference>
<sequence>MENSILQKAAERGVPSQVWRAGQERRLEMIREAAGERLKGRIFVDGCGVGMYLARLAENAVQAVGLDIEHERAREAHQRSEQVICGAGEALPLPENTFDLVLSHEVIEHVQDDRQAIIEMVRVLKPGGRLVLFCPNRGYPFETHGIYWQGKYRFGNIPLINYLPRTLRNRLAPHVRVYSRSDLLRLFADLPVKVIHRTVIFGAYDNLIQRFGWAGRLLRFILQSVEKTPLRIFGLSHFWVIEKTAGRG</sequence>
<dbReference type="EMBL" id="LGHJ01000012">
    <property type="protein sequence ID" value="KPL76261.1"/>
    <property type="molecule type" value="Genomic_DNA"/>
</dbReference>
<dbReference type="PANTHER" id="PTHR42912:SF80">
    <property type="entry name" value="METHYLTRANSFERASE DOMAIN-CONTAINING PROTEIN"/>
    <property type="match status" value="1"/>
</dbReference>
<dbReference type="CDD" id="cd02440">
    <property type="entry name" value="AdoMet_MTases"/>
    <property type="match status" value="1"/>
</dbReference>
<dbReference type="OrthoDB" id="9805171at2"/>